<dbReference type="Pfam" id="PF05648">
    <property type="entry name" value="PEX11"/>
    <property type="match status" value="1"/>
</dbReference>
<dbReference type="Proteomes" id="UP000013776">
    <property type="component" value="Unassembled WGS sequence"/>
</dbReference>
<accession>R4XBL2</accession>
<evidence type="ECO:0000313" key="5">
    <source>
        <dbReference type="EMBL" id="CCG82975.1"/>
    </source>
</evidence>
<dbReference type="VEuPathDB" id="FungiDB:TAPDE_003111"/>
<dbReference type="InterPro" id="IPR008733">
    <property type="entry name" value="PEX11"/>
</dbReference>
<sequence>MEKILVTSSGRYKVLKLIQYISRFILLLATHRRIRVTAHDRSRLQTLISQCSLQRRILQLGNLYKPIKALLHHPERAPVSKDWRGIASSLSGLVEDVSEDAFTLAQLGWLPRRFAGWAIYADRAWLLGLLLELHGWRADKMDVTRRKRLDRVMDQRPKSEQVRRRQELREEEWWLDLDGVRAMCDAGQAWCDVFEVQVFDGFVVGCALTSSVLGLYRFVAKP</sequence>
<evidence type="ECO:0000256" key="2">
    <source>
        <dbReference type="ARBA" id="ARBA00023136"/>
    </source>
</evidence>
<comment type="subcellular location">
    <subcellularLocation>
        <location evidence="4">Peroxisome membrane</location>
    </subcellularLocation>
</comment>
<keyword evidence="6" id="KW-1185">Reference proteome</keyword>
<comment type="caution">
    <text evidence="5">The sequence shown here is derived from an EMBL/GenBank/DDBJ whole genome shotgun (WGS) entry which is preliminary data.</text>
</comment>
<dbReference type="STRING" id="1097556.R4XBL2"/>
<dbReference type="OrthoDB" id="411017at2759"/>
<dbReference type="AlphaFoldDB" id="R4XBL2"/>
<keyword evidence="1" id="KW-0962">Peroxisome biogenesis</keyword>
<evidence type="ECO:0000256" key="4">
    <source>
        <dbReference type="ARBA" id="ARBA00046271"/>
    </source>
</evidence>
<dbReference type="GO" id="GO:0005778">
    <property type="term" value="C:peroxisomal membrane"/>
    <property type="evidence" value="ECO:0007669"/>
    <property type="project" value="UniProtKB-SubCell"/>
</dbReference>
<evidence type="ECO:0000256" key="1">
    <source>
        <dbReference type="ARBA" id="ARBA00022593"/>
    </source>
</evidence>
<keyword evidence="2" id="KW-0472">Membrane</keyword>
<dbReference type="EMBL" id="CAHR02000116">
    <property type="protein sequence ID" value="CCG82975.1"/>
    <property type="molecule type" value="Genomic_DNA"/>
</dbReference>
<organism evidence="5 6">
    <name type="scientific">Taphrina deformans (strain PYCC 5710 / ATCC 11124 / CBS 356.35 / IMI 108563 / JCM 9778 / NBRC 8474)</name>
    <name type="common">Peach leaf curl fungus</name>
    <name type="synonym">Lalaria deformans</name>
    <dbReference type="NCBI Taxonomy" id="1097556"/>
    <lineage>
        <taxon>Eukaryota</taxon>
        <taxon>Fungi</taxon>
        <taxon>Dikarya</taxon>
        <taxon>Ascomycota</taxon>
        <taxon>Taphrinomycotina</taxon>
        <taxon>Taphrinomycetes</taxon>
        <taxon>Taphrinales</taxon>
        <taxon>Taphrinaceae</taxon>
        <taxon>Taphrina</taxon>
    </lineage>
</organism>
<evidence type="ECO:0000256" key="3">
    <source>
        <dbReference type="ARBA" id="ARBA00023140"/>
    </source>
</evidence>
<dbReference type="PANTHER" id="PTHR12652:SF19">
    <property type="entry name" value="PEROXISOMAL BIOGENESIS FACTOR 11"/>
    <property type="match status" value="1"/>
</dbReference>
<dbReference type="PANTHER" id="PTHR12652">
    <property type="entry name" value="PEROXISOMAL BIOGENESIS FACTOR 11"/>
    <property type="match status" value="1"/>
</dbReference>
<dbReference type="GO" id="GO:0016559">
    <property type="term" value="P:peroxisome fission"/>
    <property type="evidence" value="ECO:0007669"/>
    <property type="project" value="InterPro"/>
</dbReference>
<protein>
    <submittedName>
        <fullName evidence="5">Uncharacterized protein</fullName>
    </submittedName>
</protein>
<keyword evidence="3" id="KW-0576">Peroxisome</keyword>
<proteinExistence type="predicted"/>
<gene>
    <name evidence="5" type="ORF">TAPDE_003111</name>
</gene>
<reference evidence="5 6" key="1">
    <citation type="journal article" date="2013" name="MBio">
        <title>Genome sequencing of the plant pathogen Taphrina deformans, the causal agent of peach leaf curl.</title>
        <authorList>
            <person name="Cisse O.H."/>
            <person name="Almeida J.M.G.C.F."/>
            <person name="Fonseca A."/>
            <person name="Kumar A.A."/>
            <person name="Salojaervi J."/>
            <person name="Overmyer K."/>
            <person name="Hauser P.M."/>
            <person name="Pagni M."/>
        </authorList>
    </citation>
    <scope>NUCLEOTIDE SEQUENCE [LARGE SCALE GENOMIC DNA]</scope>
    <source>
        <strain evidence="6">PYCC 5710 / ATCC 11124 / CBS 356.35 / IMI 108563 / JCM 9778 / NBRC 8474</strain>
    </source>
</reference>
<evidence type="ECO:0000313" key="6">
    <source>
        <dbReference type="Proteomes" id="UP000013776"/>
    </source>
</evidence>
<name>R4XBL2_TAPDE</name>